<reference evidence="14" key="1">
    <citation type="submission" date="2021-01" db="EMBL/GenBank/DDBJ databases">
        <authorList>
            <person name="Corre E."/>
            <person name="Pelletier E."/>
            <person name="Niang G."/>
            <person name="Scheremetjew M."/>
            <person name="Finn R."/>
            <person name="Kale V."/>
            <person name="Holt S."/>
            <person name="Cochrane G."/>
            <person name="Meng A."/>
            <person name="Brown T."/>
            <person name="Cohen L."/>
        </authorList>
    </citation>
    <scope>NUCLEOTIDE SEQUENCE</scope>
    <source>
        <strain evidence="14">GSBS06</strain>
    </source>
</reference>
<dbReference type="EC" id="3.6.4.13" evidence="2"/>
<evidence type="ECO:0000256" key="4">
    <source>
        <dbReference type="ARBA" id="ARBA00022801"/>
    </source>
</evidence>
<evidence type="ECO:0000256" key="11">
    <source>
        <dbReference type="RuleBase" id="RU000492"/>
    </source>
</evidence>
<keyword evidence="4 11" id="KW-0378">Hydrolase</keyword>
<dbReference type="FunFam" id="3.40.50.300:FF:000759">
    <property type="entry name" value="probable ATP-dependent RNA helicase DDX52"/>
    <property type="match status" value="1"/>
</dbReference>
<dbReference type="PANTHER" id="PTHR47959">
    <property type="entry name" value="ATP-DEPENDENT RNA HELICASE RHLE-RELATED"/>
    <property type="match status" value="1"/>
</dbReference>
<dbReference type="PROSITE" id="PS00039">
    <property type="entry name" value="DEAD_ATP_HELICASE"/>
    <property type="match status" value="1"/>
</dbReference>
<dbReference type="SMART" id="SM00487">
    <property type="entry name" value="DEXDc"/>
    <property type="match status" value="1"/>
</dbReference>
<keyword evidence="6 11" id="KW-0067">ATP-binding</keyword>
<evidence type="ECO:0000256" key="5">
    <source>
        <dbReference type="ARBA" id="ARBA00022806"/>
    </source>
</evidence>
<dbReference type="GO" id="GO:0005829">
    <property type="term" value="C:cytosol"/>
    <property type="evidence" value="ECO:0007669"/>
    <property type="project" value="TreeGrafter"/>
</dbReference>
<dbReference type="GO" id="GO:0003724">
    <property type="term" value="F:RNA helicase activity"/>
    <property type="evidence" value="ECO:0007669"/>
    <property type="project" value="UniProtKB-EC"/>
</dbReference>
<dbReference type="PROSITE" id="PS51192">
    <property type="entry name" value="HELICASE_ATP_BIND_1"/>
    <property type="match status" value="1"/>
</dbReference>
<proteinExistence type="inferred from homology"/>
<dbReference type="GO" id="GO:0003723">
    <property type="term" value="F:RNA binding"/>
    <property type="evidence" value="ECO:0007669"/>
    <property type="project" value="UniProtKB-KW"/>
</dbReference>
<comment type="similarity">
    <text evidence="9">Belongs to the DEAD box helicase family. DDX52/ROK1 subfamily.</text>
</comment>
<protein>
    <recommendedName>
        <fullName evidence="2">RNA helicase</fullName>
        <ecNumber evidence="2">3.6.4.13</ecNumber>
    </recommendedName>
</protein>
<name>A0A7S3LPV9_9STRA</name>
<keyword evidence="5 11" id="KW-0347">Helicase</keyword>
<dbReference type="PROSITE" id="PS51194">
    <property type="entry name" value="HELICASE_CTER"/>
    <property type="match status" value="1"/>
</dbReference>
<dbReference type="InterPro" id="IPR050079">
    <property type="entry name" value="DEAD_box_RNA_helicase"/>
</dbReference>
<keyword evidence="8" id="KW-0539">Nucleus</keyword>
<feature type="domain" description="Helicase ATP-binding" evidence="12">
    <location>
        <begin position="1"/>
        <end position="148"/>
    </location>
</feature>
<evidence type="ECO:0000256" key="2">
    <source>
        <dbReference type="ARBA" id="ARBA00012552"/>
    </source>
</evidence>
<evidence type="ECO:0000313" key="14">
    <source>
        <dbReference type="EMBL" id="CAE0438208.1"/>
    </source>
</evidence>
<evidence type="ECO:0000256" key="7">
    <source>
        <dbReference type="ARBA" id="ARBA00022884"/>
    </source>
</evidence>
<dbReference type="PANTHER" id="PTHR47959:SF15">
    <property type="entry name" value="RNA HELICASE"/>
    <property type="match status" value="1"/>
</dbReference>
<gene>
    <name evidence="14" type="ORF">ASTO00021_LOCUS8453</name>
</gene>
<evidence type="ECO:0000259" key="13">
    <source>
        <dbReference type="PROSITE" id="PS51194"/>
    </source>
</evidence>
<organism evidence="14">
    <name type="scientific">Aplanochytrium stocchinoi</name>
    <dbReference type="NCBI Taxonomy" id="215587"/>
    <lineage>
        <taxon>Eukaryota</taxon>
        <taxon>Sar</taxon>
        <taxon>Stramenopiles</taxon>
        <taxon>Bigyra</taxon>
        <taxon>Labyrinthulomycetes</taxon>
        <taxon>Thraustochytrida</taxon>
        <taxon>Thraustochytriidae</taxon>
        <taxon>Aplanochytrium</taxon>
    </lineage>
</organism>
<keyword evidence="7" id="KW-0694">RNA-binding</keyword>
<dbReference type="Pfam" id="PF00271">
    <property type="entry name" value="Helicase_C"/>
    <property type="match status" value="1"/>
</dbReference>
<dbReference type="GO" id="GO:0005730">
    <property type="term" value="C:nucleolus"/>
    <property type="evidence" value="ECO:0007669"/>
    <property type="project" value="UniProtKB-SubCell"/>
</dbReference>
<dbReference type="InterPro" id="IPR000629">
    <property type="entry name" value="RNA-helicase_DEAD-box_CS"/>
</dbReference>
<dbReference type="Gene3D" id="3.40.50.300">
    <property type="entry name" value="P-loop containing nucleotide triphosphate hydrolases"/>
    <property type="match status" value="2"/>
</dbReference>
<dbReference type="InterPro" id="IPR001650">
    <property type="entry name" value="Helicase_C-like"/>
</dbReference>
<dbReference type="GO" id="GO:0016787">
    <property type="term" value="F:hydrolase activity"/>
    <property type="evidence" value="ECO:0007669"/>
    <property type="project" value="UniProtKB-KW"/>
</dbReference>
<evidence type="ECO:0000256" key="9">
    <source>
        <dbReference type="ARBA" id="ARBA00024355"/>
    </source>
</evidence>
<evidence type="ECO:0000256" key="6">
    <source>
        <dbReference type="ARBA" id="ARBA00022840"/>
    </source>
</evidence>
<comment type="subcellular location">
    <subcellularLocation>
        <location evidence="1">Nucleus</location>
        <location evidence="1">Nucleolus</location>
    </subcellularLocation>
</comment>
<evidence type="ECO:0000259" key="12">
    <source>
        <dbReference type="PROSITE" id="PS51192"/>
    </source>
</evidence>
<dbReference type="InterPro" id="IPR011545">
    <property type="entry name" value="DEAD/DEAH_box_helicase_dom"/>
</dbReference>
<evidence type="ECO:0000256" key="8">
    <source>
        <dbReference type="ARBA" id="ARBA00023242"/>
    </source>
</evidence>
<sequence length="370" mass="41941">MRSSLVNKKKNKKAGSESGDVRGLIIAPTRELAIQILREFEKLSKGKEFHAFVLSKSLTNKKIVADVIITTPLRMIHFLKSKELSLDTVETLILDEADKLFELGFLEQVDEILAACTNKQMQRSLFSATIPQQIEDLAKTILRDPINITIGSSNAAAETINQSLIFVGKEEGKLMAIRQIVQEGLLKPPCLIFVQSKERAKELYQELIYDGIKVDAIHSERTQTQRDQIIKRFRTGNIWVLICTDLMGRGVDFKGVNCVVNYDLPQSAISYIHRIGRTGRAGRKGEAITLYTLDDVEYLRSIANVMKLSGSKLEKWMSDLKKPSTRKKKKLIKNPKKRKRIATTSNFDLKRAAKKKNVIRQSLKNTEKKL</sequence>
<dbReference type="Pfam" id="PF00270">
    <property type="entry name" value="DEAD"/>
    <property type="match status" value="1"/>
</dbReference>
<keyword evidence="3 11" id="KW-0547">Nucleotide-binding</keyword>
<dbReference type="SUPFAM" id="SSF52540">
    <property type="entry name" value="P-loop containing nucleoside triphosphate hydrolases"/>
    <property type="match status" value="1"/>
</dbReference>
<dbReference type="CDD" id="cd18787">
    <property type="entry name" value="SF2_C_DEAD"/>
    <property type="match status" value="1"/>
</dbReference>
<evidence type="ECO:0000256" key="10">
    <source>
        <dbReference type="ARBA" id="ARBA00047984"/>
    </source>
</evidence>
<dbReference type="InterPro" id="IPR027417">
    <property type="entry name" value="P-loop_NTPase"/>
</dbReference>
<dbReference type="InterPro" id="IPR014001">
    <property type="entry name" value="Helicase_ATP-bd"/>
</dbReference>
<dbReference type="EMBL" id="HBIN01011281">
    <property type="protein sequence ID" value="CAE0438208.1"/>
    <property type="molecule type" value="Transcribed_RNA"/>
</dbReference>
<dbReference type="SMART" id="SM00490">
    <property type="entry name" value="HELICc"/>
    <property type="match status" value="1"/>
</dbReference>
<feature type="domain" description="Helicase C-terminal" evidence="13">
    <location>
        <begin position="159"/>
        <end position="321"/>
    </location>
</feature>
<comment type="catalytic activity">
    <reaction evidence="10">
        <text>ATP + H2O = ADP + phosphate + H(+)</text>
        <dbReference type="Rhea" id="RHEA:13065"/>
        <dbReference type="ChEBI" id="CHEBI:15377"/>
        <dbReference type="ChEBI" id="CHEBI:15378"/>
        <dbReference type="ChEBI" id="CHEBI:30616"/>
        <dbReference type="ChEBI" id="CHEBI:43474"/>
        <dbReference type="ChEBI" id="CHEBI:456216"/>
        <dbReference type="EC" id="3.6.4.13"/>
    </reaction>
</comment>
<dbReference type="AlphaFoldDB" id="A0A7S3LPV9"/>
<accession>A0A7S3LPV9</accession>
<dbReference type="GO" id="GO:0005524">
    <property type="term" value="F:ATP binding"/>
    <property type="evidence" value="ECO:0007669"/>
    <property type="project" value="UniProtKB-KW"/>
</dbReference>
<evidence type="ECO:0000256" key="1">
    <source>
        <dbReference type="ARBA" id="ARBA00004604"/>
    </source>
</evidence>
<evidence type="ECO:0000256" key="3">
    <source>
        <dbReference type="ARBA" id="ARBA00022741"/>
    </source>
</evidence>